<gene>
    <name evidence="1" type="ORF">LQ327_05325</name>
</gene>
<reference evidence="1 2" key="1">
    <citation type="submission" date="2021-11" db="EMBL/GenBank/DDBJ databases">
        <title>Draft genome sequence of Actinomycetospora sp. SF1 isolated from the rhizosphere soil.</title>
        <authorList>
            <person name="Duangmal K."/>
            <person name="Chantavorakit T."/>
        </authorList>
    </citation>
    <scope>NUCLEOTIDE SEQUENCE [LARGE SCALE GENOMIC DNA]</scope>
    <source>
        <strain evidence="1 2">TBRC 5722</strain>
    </source>
</reference>
<organism evidence="1 2">
    <name type="scientific">Actinomycetospora endophytica</name>
    <dbReference type="NCBI Taxonomy" id="2291215"/>
    <lineage>
        <taxon>Bacteria</taxon>
        <taxon>Bacillati</taxon>
        <taxon>Actinomycetota</taxon>
        <taxon>Actinomycetes</taxon>
        <taxon>Pseudonocardiales</taxon>
        <taxon>Pseudonocardiaceae</taxon>
        <taxon>Actinomycetospora</taxon>
    </lineage>
</organism>
<sequence>MTPEEAGAALTAVPEDLDATVAALPGAPGFLAWWAPPSVLPTLGGAAHPHAELRLLELGEARMLRNRVRRQDLYRCGVSRLRRVAAGLLLDELALAPTWAAEVILPKADESRLTAWLEARLLLTWVPDDERDAHRDPLAGLLGETGLGGGAAGEAEARYVAAAGEKAPREVGVPYQRP</sequence>
<protein>
    <submittedName>
        <fullName evidence="1">Uncharacterized protein</fullName>
    </submittedName>
</protein>
<dbReference type="Proteomes" id="UP001199469">
    <property type="component" value="Unassembled WGS sequence"/>
</dbReference>
<evidence type="ECO:0000313" key="1">
    <source>
        <dbReference type="EMBL" id="MCD2192808.1"/>
    </source>
</evidence>
<dbReference type="EMBL" id="JAJNDB010000001">
    <property type="protein sequence ID" value="MCD2192808.1"/>
    <property type="molecule type" value="Genomic_DNA"/>
</dbReference>
<comment type="caution">
    <text evidence="1">The sequence shown here is derived from an EMBL/GenBank/DDBJ whole genome shotgun (WGS) entry which is preliminary data.</text>
</comment>
<name>A0ABS8P448_9PSEU</name>
<evidence type="ECO:0000313" key="2">
    <source>
        <dbReference type="Proteomes" id="UP001199469"/>
    </source>
</evidence>
<accession>A0ABS8P448</accession>
<proteinExistence type="predicted"/>
<dbReference type="RefSeq" id="WP_230730475.1">
    <property type="nucleotide sequence ID" value="NZ_JAJNDB010000001.1"/>
</dbReference>
<keyword evidence="2" id="KW-1185">Reference proteome</keyword>